<comment type="catalytic activity">
    <reaction evidence="2">
        <text>N(6)-D-ribulosyl-L-lysyl-[protein] + ATP = N(6)-(3-O-phospho-D-ribulosyl)-L-lysyl-[protein] + ADP + H(+)</text>
        <dbReference type="Rhea" id="RHEA:48432"/>
        <dbReference type="Rhea" id="RHEA-COMP:12103"/>
        <dbReference type="Rhea" id="RHEA-COMP:12104"/>
        <dbReference type="ChEBI" id="CHEBI:15378"/>
        <dbReference type="ChEBI" id="CHEBI:30616"/>
        <dbReference type="ChEBI" id="CHEBI:90418"/>
        <dbReference type="ChEBI" id="CHEBI:90420"/>
        <dbReference type="ChEBI" id="CHEBI:456216"/>
        <dbReference type="EC" id="2.7.1.172"/>
    </reaction>
    <physiologicalReaction direction="left-to-right" evidence="2">
        <dbReference type="Rhea" id="RHEA:48433"/>
    </physiologicalReaction>
</comment>
<comment type="caution">
    <text evidence="3">The sequence shown here is derived from an EMBL/GenBank/DDBJ whole genome shotgun (WGS) entry which is preliminary data.</text>
</comment>
<sequence length="353" mass="40117">MTDVTEKFVWSGEIPVPARLIQYIDEGVRQSLPPGTVCHGISQSGGSYWAQTAKIDATGSEGQETAFFIKVHQFEHGKNMASSEFEAMKTLYNVMPEMVVEPVAWGAYVEEPDTYFFVCRFYDLMLGDSNRGDTDKKSNKIPDVSVFPALVAELHKRGESKTREFGFPLTTYGGRLGTVFDAEEKTQGPDEELTRLREGIMTKVIPRLLRPLETEGRTLTARLVHGDLWDGNASVDVNTGRPVIFDPTTLYAHNEYEMAPWWLPRHKMTGAYISEYIKHFQVSEPAEDFKDRGALYGLRFDLHSSSLYPRFLMFRETAMETMRNLLMKYLHGYEGYRLEKGISTSEKIVSPSD</sequence>
<dbReference type="PANTHER" id="PTHR12149:SF8">
    <property type="entry name" value="PROTEIN-RIBULOSAMINE 3-KINASE"/>
    <property type="match status" value="1"/>
</dbReference>
<dbReference type="PANTHER" id="PTHR12149">
    <property type="entry name" value="FRUCTOSAMINE 3 KINASE-RELATED PROTEIN"/>
    <property type="match status" value="1"/>
</dbReference>
<evidence type="ECO:0000256" key="2">
    <source>
        <dbReference type="ARBA" id="ARBA00048655"/>
    </source>
</evidence>
<proteinExistence type="predicted"/>
<evidence type="ECO:0000313" key="4">
    <source>
        <dbReference type="Proteomes" id="UP001303473"/>
    </source>
</evidence>
<evidence type="ECO:0000313" key="3">
    <source>
        <dbReference type="EMBL" id="KAK3935809.1"/>
    </source>
</evidence>
<dbReference type="InterPro" id="IPR016477">
    <property type="entry name" value="Fructo-/Ketosamine-3-kinase"/>
</dbReference>
<dbReference type="EC" id="2.7.1.172" evidence="1"/>
<reference evidence="4" key="1">
    <citation type="journal article" date="2023" name="Mol. Phylogenet. Evol.">
        <title>Genome-scale phylogeny and comparative genomics of the fungal order Sordariales.</title>
        <authorList>
            <person name="Hensen N."/>
            <person name="Bonometti L."/>
            <person name="Westerberg I."/>
            <person name="Brannstrom I.O."/>
            <person name="Guillou S."/>
            <person name="Cros-Aarteil S."/>
            <person name="Calhoun S."/>
            <person name="Haridas S."/>
            <person name="Kuo A."/>
            <person name="Mondo S."/>
            <person name="Pangilinan J."/>
            <person name="Riley R."/>
            <person name="LaButti K."/>
            <person name="Andreopoulos B."/>
            <person name="Lipzen A."/>
            <person name="Chen C."/>
            <person name="Yan M."/>
            <person name="Daum C."/>
            <person name="Ng V."/>
            <person name="Clum A."/>
            <person name="Steindorff A."/>
            <person name="Ohm R.A."/>
            <person name="Martin F."/>
            <person name="Silar P."/>
            <person name="Natvig D.O."/>
            <person name="Lalanne C."/>
            <person name="Gautier V."/>
            <person name="Ament-Velasquez S.L."/>
            <person name="Kruys A."/>
            <person name="Hutchinson M.I."/>
            <person name="Powell A.J."/>
            <person name="Barry K."/>
            <person name="Miller A.N."/>
            <person name="Grigoriev I.V."/>
            <person name="Debuchy R."/>
            <person name="Gladieux P."/>
            <person name="Hiltunen Thoren M."/>
            <person name="Johannesson H."/>
        </authorList>
    </citation>
    <scope>NUCLEOTIDE SEQUENCE [LARGE SCALE GENOMIC DNA]</scope>
    <source>
        <strain evidence="4">CBS 340.73</strain>
    </source>
</reference>
<dbReference type="EMBL" id="MU853906">
    <property type="protein sequence ID" value="KAK3935809.1"/>
    <property type="molecule type" value="Genomic_DNA"/>
</dbReference>
<dbReference type="Gene3D" id="3.90.1200.10">
    <property type="match status" value="1"/>
</dbReference>
<organism evidence="3 4">
    <name type="scientific">Diplogelasinospora grovesii</name>
    <dbReference type="NCBI Taxonomy" id="303347"/>
    <lineage>
        <taxon>Eukaryota</taxon>
        <taxon>Fungi</taxon>
        <taxon>Dikarya</taxon>
        <taxon>Ascomycota</taxon>
        <taxon>Pezizomycotina</taxon>
        <taxon>Sordariomycetes</taxon>
        <taxon>Sordariomycetidae</taxon>
        <taxon>Sordariales</taxon>
        <taxon>Diplogelasinosporaceae</taxon>
        <taxon>Diplogelasinospora</taxon>
    </lineage>
</organism>
<gene>
    <name evidence="3" type="ORF">QBC46DRAFT_461873</name>
</gene>
<dbReference type="InterPro" id="IPR011009">
    <property type="entry name" value="Kinase-like_dom_sf"/>
</dbReference>
<dbReference type="Proteomes" id="UP001303473">
    <property type="component" value="Unassembled WGS sequence"/>
</dbReference>
<protein>
    <recommendedName>
        <fullName evidence="1">protein-ribulosamine 3-kinase</fullName>
        <ecNumber evidence="1">2.7.1.172</ecNumber>
    </recommendedName>
</protein>
<accession>A0AAN6S0D0</accession>
<dbReference type="GO" id="GO:0102193">
    <property type="term" value="F:protein-ribulosamine 3-kinase activity"/>
    <property type="evidence" value="ECO:0007669"/>
    <property type="project" value="UniProtKB-EC"/>
</dbReference>
<evidence type="ECO:0000256" key="1">
    <source>
        <dbReference type="ARBA" id="ARBA00011961"/>
    </source>
</evidence>
<dbReference type="SUPFAM" id="SSF56112">
    <property type="entry name" value="Protein kinase-like (PK-like)"/>
    <property type="match status" value="1"/>
</dbReference>
<dbReference type="AlphaFoldDB" id="A0AAN6S0D0"/>
<name>A0AAN6S0D0_9PEZI</name>
<keyword evidence="4" id="KW-1185">Reference proteome</keyword>
<dbReference type="Pfam" id="PF03881">
    <property type="entry name" value="Fructosamin_kin"/>
    <property type="match status" value="1"/>
</dbReference>